<evidence type="ECO:0000256" key="5">
    <source>
        <dbReference type="ARBA" id="ARBA00022475"/>
    </source>
</evidence>
<feature type="transmembrane region" description="Helical" evidence="13">
    <location>
        <begin position="85"/>
        <end position="104"/>
    </location>
</feature>
<dbReference type="InterPro" id="IPR011541">
    <property type="entry name" value="Ni/Co_transpt_high_affinity"/>
</dbReference>
<evidence type="ECO:0000256" key="9">
    <source>
        <dbReference type="ARBA" id="ARBA00023065"/>
    </source>
</evidence>
<dbReference type="GO" id="GO:0015099">
    <property type="term" value="F:nickel cation transmembrane transporter activity"/>
    <property type="evidence" value="ECO:0007669"/>
    <property type="project" value="UniProtKB-UniRule"/>
</dbReference>
<evidence type="ECO:0000256" key="12">
    <source>
        <dbReference type="ARBA" id="ARBA00023285"/>
    </source>
</evidence>
<feature type="transmembrane region" description="Helical" evidence="13">
    <location>
        <begin position="207"/>
        <end position="232"/>
    </location>
</feature>
<evidence type="ECO:0000256" key="14">
    <source>
        <dbReference type="SAM" id="SignalP"/>
    </source>
</evidence>
<comment type="subcellular location">
    <subcellularLocation>
        <location evidence="2 13">Cell membrane</location>
        <topology evidence="2 13">Multi-pass membrane protein</topology>
    </subcellularLocation>
</comment>
<feature type="transmembrane region" description="Helical" evidence="13">
    <location>
        <begin position="125"/>
        <end position="149"/>
    </location>
</feature>
<evidence type="ECO:0000256" key="4">
    <source>
        <dbReference type="ARBA" id="ARBA00022448"/>
    </source>
</evidence>
<keyword evidence="12" id="KW-0170">Cobalt</keyword>
<dbReference type="RefSeq" id="WP_020000997.1">
    <property type="nucleotide sequence ID" value="NZ_CP192219.1"/>
</dbReference>
<evidence type="ECO:0000256" key="8">
    <source>
        <dbReference type="ARBA" id="ARBA00022989"/>
    </source>
</evidence>
<dbReference type="GO" id="GO:0005886">
    <property type="term" value="C:plasma membrane"/>
    <property type="evidence" value="ECO:0007669"/>
    <property type="project" value="UniProtKB-SubCell"/>
</dbReference>
<evidence type="ECO:0000256" key="7">
    <source>
        <dbReference type="ARBA" id="ARBA00022692"/>
    </source>
</evidence>
<dbReference type="GO" id="GO:0006824">
    <property type="term" value="P:cobalt ion transport"/>
    <property type="evidence" value="ECO:0007669"/>
    <property type="project" value="UniProtKB-KW"/>
</dbReference>
<comment type="similarity">
    <text evidence="13">Belongs to the NiCoT transporter (TC 2.A.52) family.</text>
</comment>
<evidence type="ECO:0000256" key="6">
    <source>
        <dbReference type="ARBA" id="ARBA00022596"/>
    </source>
</evidence>
<organism evidence="15 16">
    <name type="scientific">Halodesulfovibrio aestuarii</name>
    <dbReference type="NCBI Taxonomy" id="126333"/>
    <lineage>
        <taxon>Bacteria</taxon>
        <taxon>Pseudomonadati</taxon>
        <taxon>Thermodesulfobacteriota</taxon>
        <taxon>Desulfovibrionia</taxon>
        <taxon>Desulfovibrionales</taxon>
        <taxon>Desulfovibrionaceae</taxon>
        <taxon>Halodesulfovibrio</taxon>
    </lineage>
</organism>
<evidence type="ECO:0000256" key="3">
    <source>
        <dbReference type="ARBA" id="ARBA00022426"/>
    </source>
</evidence>
<evidence type="ECO:0000256" key="1">
    <source>
        <dbReference type="ARBA" id="ARBA00002510"/>
    </source>
</evidence>
<keyword evidence="5" id="KW-1003">Cell membrane</keyword>
<feature type="transmembrane region" description="Helical" evidence="13">
    <location>
        <begin position="169"/>
        <end position="186"/>
    </location>
</feature>
<keyword evidence="10" id="KW-0921">Nickel transport</keyword>
<keyword evidence="14" id="KW-0732">Signal</keyword>
<keyword evidence="7 13" id="KW-0812">Transmembrane</keyword>
<keyword evidence="9" id="KW-0406">Ion transport</keyword>
<keyword evidence="8 13" id="KW-1133">Transmembrane helix</keyword>
<keyword evidence="4 13" id="KW-0813">Transport</keyword>
<protein>
    <recommendedName>
        <fullName evidence="13">Nickel/cobalt efflux system</fullName>
    </recommendedName>
</protein>
<dbReference type="GO" id="GO:0032025">
    <property type="term" value="P:response to cobalt ion"/>
    <property type="evidence" value="ECO:0007669"/>
    <property type="project" value="TreeGrafter"/>
</dbReference>
<gene>
    <name evidence="15" type="ORF">SAMN05660830_02324</name>
</gene>
<comment type="caution">
    <text evidence="15">The sequence shown here is derived from an EMBL/GenBank/DDBJ whole genome shotgun (WGS) entry which is preliminary data.</text>
</comment>
<feature type="signal peptide" evidence="14">
    <location>
        <begin position="1"/>
        <end position="20"/>
    </location>
</feature>
<keyword evidence="6" id="KW-0533">Nickel</keyword>
<dbReference type="InterPro" id="IPR051224">
    <property type="entry name" value="NiCoT_RcnA"/>
</dbReference>
<dbReference type="AlphaFoldDB" id="A0A8G2FIH5"/>
<evidence type="ECO:0000313" key="15">
    <source>
        <dbReference type="EMBL" id="SHJ38859.1"/>
    </source>
</evidence>
<comment type="function">
    <text evidence="1">Efflux system for nickel and cobalt.</text>
</comment>
<evidence type="ECO:0000256" key="13">
    <source>
        <dbReference type="RuleBase" id="RU362101"/>
    </source>
</evidence>
<evidence type="ECO:0000256" key="11">
    <source>
        <dbReference type="ARBA" id="ARBA00023136"/>
    </source>
</evidence>
<feature type="transmembrane region" description="Helical" evidence="13">
    <location>
        <begin position="238"/>
        <end position="259"/>
    </location>
</feature>
<evidence type="ECO:0000313" key="16">
    <source>
        <dbReference type="Proteomes" id="UP000184001"/>
    </source>
</evidence>
<reference evidence="15 16" key="1">
    <citation type="submission" date="2016-11" db="EMBL/GenBank/DDBJ databases">
        <authorList>
            <person name="Varghese N."/>
            <person name="Submissions S."/>
        </authorList>
    </citation>
    <scope>NUCLEOTIDE SEQUENCE [LARGE SCALE GENOMIC DNA]</scope>
    <source>
        <strain evidence="15 16">DSM 17919</strain>
    </source>
</reference>
<feature type="chain" id="PRO_5034633584" description="Nickel/cobalt efflux system" evidence="14">
    <location>
        <begin position="21"/>
        <end position="304"/>
    </location>
</feature>
<evidence type="ECO:0000256" key="2">
    <source>
        <dbReference type="ARBA" id="ARBA00004651"/>
    </source>
</evidence>
<dbReference type="PANTHER" id="PTHR40659:SF1">
    <property type="entry name" value="NICKEL_COBALT EFFLUX SYSTEM RCNA"/>
    <property type="match status" value="1"/>
</dbReference>
<dbReference type="Pfam" id="PF03824">
    <property type="entry name" value="NicO"/>
    <property type="match status" value="1"/>
</dbReference>
<dbReference type="GO" id="GO:0010045">
    <property type="term" value="P:response to nickel cation"/>
    <property type="evidence" value="ECO:0007669"/>
    <property type="project" value="TreeGrafter"/>
</dbReference>
<dbReference type="EMBL" id="FQZR01000005">
    <property type="protein sequence ID" value="SHJ38859.1"/>
    <property type="molecule type" value="Genomic_DNA"/>
</dbReference>
<name>A0A8G2FIH5_9BACT</name>
<dbReference type="GO" id="GO:0046583">
    <property type="term" value="F:monoatomic cation efflux transmembrane transporter activity"/>
    <property type="evidence" value="ECO:0007669"/>
    <property type="project" value="TreeGrafter"/>
</dbReference>
<sequence>MQKILIFTLFVLISVTTAYASPFTGGQNTGHTTREHVDQTQHEAGFFALQYSILLRNVNLAQRAMRSKMSTLGHEIKTHPNGQSFWFFMLFSFLYGIIHALGPGHGKSIVFSYFLSRKGTLLKGVIMGHLLTAIHTLSAIVIVLGAYFLLDLKGSHALTSASEPLKVTSYYLIIGLGIFILLHALYEAVVRIRTNGSVKKEADNKGLITISIISGLVPCPGAALLLSFALSLNILTTGLLGALFFTMGMGITTSLFGIISIHSRKILMHVAGKSSTAIAVLHTSFSVIAGFAIIATGWLLVATS</sequence>
<keyword evidence="3" id="KW-0171">Cobalt transport</keyword>
<dbReference type="Proteomes" id="UP000184001">
    <property type="component" value="Unassembled WGS sequence"/>
</dbReference>
<evidence type="ECO:0000256" key="10">
    <source>
        <dbReference type="ARBA" id="ARBA00023112"/>
    </source>
</evidence>
<proteinExistence type="inferred from homology"/>
<keyword evidence="11 13" id="KW-0472">Membrane</keyword>
<feature type="transmembrane region" description="Helical" evidence="13">
    <location>
        <begin position="279"/>
        <end position="301"/>
    </location>
</feature>
<accession>A0A8G2FIH5</accession>
<dbReference type="PANTHER" id="PTHR40659">
    <property type="entry name" value="NICKEL/COBALT EFFLUX SYSTEM RCNA"/>
    <property type="match status" value="1"/>
</dbReference>